<reference evidence="1 2" key="1">
    <citation type="submission" date="2024-08" db="EMBL/GenBank/DDBJ databases">
        <title>Whole-genome sequencing of halo(alkali)philic microorganisms from hypersaline lakes.</title>
        <authorList>
            <person name="Sorokin D.Y."/>
            <person name="Merkel A.Y."/>
            <person name="Messina E."/>
            <person name="Yakimov M."/>
        </authorList>
    </citation>
    <scope>NUCLEOTIDE SEQUENCE [LARGE SCALE GENOMIC DNA]</scope>
    <source>
        <strain evidence="1 2">AB-hyl4</strain>
    </source>
</reference>
<name>A0ABV4UAS9_9BACT</name>
<dbReference type="EMBL" id="JBGUBD010000022">
    <property type="protein sequence ID" value="MFA9480442.1"/>
    <property type="molecule type" value="Genomic_DNA"/>
</dbReference>
<proteinExistence type="predicted"/>
<dbReference type="Proteomes" id="UP001575105">
    <property type="component" value="Unassembled WGS sequence"/>
</dbReference>
<sequence>MRMTLRPPTGVRLYRIGVPPIMMLPIVIGSRDRGHADTVA</sequence>
<evidence type="ECO:0000313" key="1">
    <source>
        <dbReference type="EMBL" id="MFA9480442.1"/>
    </source>
</evidence>
<comment type="caution">
    <text evidence="1">The sequence shown here is derived from an EMBL/GenBank/DDBJ whole genome shotgun (WGS) entry which is preliminary data.</text>
</comment>
<protein>
    <submittedName>
        <fullName evidence="1">Uncharacterized protein</fullName>
    </submittedName>
</protein>
<organism evidence="1 2">
    <name type="scientific">Natronomicrosphaera hydrolytica</name>
    <dbReference type="NCBI Taxonomy" id="3242702"/>
    <lineage>
        <taxon>Bacteria</taxon>
        <taxon>Pseudomonadati</taxon>
        <taxon>Planctomycetota</taxon>
        <taxon>Phycisphaerae</taxon>
        <taxon>Phycisphaerales</taxon>
        <taxon>Phycisphaeraceae</taxon>
        <taxon>Natronomicrosphaera</taxon>
    </lineage>
</organism>
<gene>
    <name evidence="1" type="ORF">ACERK3_19415</name>
</gene>
<accession>A0ABV4UAS9</accession>
<evidence type="ECO:0000313" key="2">
    <source>
        <dbReference type="Proteomes" id="UP001575105"/>
    </source>
</evidence>
<keyword evidence="2" id="KW-1185">Reference proteome</keyword>
<dbReference type="RefSeq" id="WP_425347363.1">
    <property type="nucleotide sequence ID" value="NZ_JBGUBD010000022.1"/>
</dbReference>